<dbReference type="GO" id="GO:0046872">
    <property type="term" value="F:metal ion binding"/>
    <property type="evidence" value="ECO:0007669"/>
    <property type="project" value="UniProtKB-KW"/>
</dbReference>
<dbReference type="Gene3D" id="2.30.42.10">
    <property type="match status" value="1"/>
</dbReference>
<evidence type="ECO:0000256" key="11">
    <source>
        <dbReference type="RuleBase" id="RU362031"/>
    </source>
</evidence>
<dbReference type="SUPFAM" id="SSF50156">
    <property type="entry name" value="PDZ domain-like"/>
    <property type="match status" value="1"/>
</dbReference>
<evidence type="ECO:0000256" key="1">
    <source>
        <dbReference type="ARBA" id="ARBA00001947"/>
    </source>
</evidence>
<gene>
    <name evidence="13" type="ORF">A3I30_03430</name>
</gene>
<feature type="transmembrane region" description="Helical" evidence="11">
    <location>
        <begin position="280"/>
        <end position="299"/>
    </location>
</feature>
<evidence type="ECO:0000256" key="2">
    <source>
        <dbReference type="ARBA" id="ARBA00004141"/>
    </source>
</evidence>
<dbReference type="InterPro" id="IPR004387">
    <property type="entry name" value="Pept_M50_Zn"/>
</dbReference>
<comment type="subcellular location">
    <subcellularLocation>
        <location evidence="2">Membrane</location>
        <topology evidence="2">Multi-pass membrane protein</topology>
    </subcellularLocation>
</comment>
<dbReference type="EC" id="3.4.24.-" evidence="11"/>
<dbReference type="InterPro" id="IPR001478">
    <property type="entry name" value="PDZ"/>
</dbReference>
<dbReference type="NCBIfam" id="TIGR00054">
    <property type="entry name" value="RIP metalloprotease RseP"/>
    <property type="match status" value="1"/>
</dbReference>
<keyword evidence="11" id="KW-0479">Metal-binding</keyword>
<dbReference type="EMBL" id="MEYV01000010">
    <property type="protein sequence ID" value="OGD40318.1"/>
    <property type="molecule type" value="Genomic_DNA"/>
</dbReference>
<dbReference type="Pfam" id="PF17820">
    <property type="entry name" value="PDZ_6"/>
    <property type="match status" value="1"/>
</dbReference>
<dbReference type="GO" id="GO:0004222">
    <property type="term" value="F:metalloendopeptidase activity"/>
    <property type="evidence" value="ECO:0007669"/>
    <property type="project" value="InterPro"/>
</dbReference>
<evidence type="ECO:0000256" key="6">
    <source>
        <dbReference type="ARBA" id="ARBA00022801"/>
    </source>
</evidence>
<keyword evidence="10 11" id="KW-0472">Membrane</keyword>
<dbReference type="PANTHER" id="PTHR42837">
    <property type="entry name" value="REGULATOR OF SIGMA-E PROTEASE RSEP"/>
    <property type="match status" value="1"/>
</dbReference>
<sequence>MTIIIFIIVLAILILVHEFGHFIIAKRAGLVVEEFGFGFPPRIFSFKKGDTIYSINLLPLGGFVKILGEDGKEGQSSKSFASKKPGVKSLITVAGPLMNFLLATALLTIGYNIGLPTAIDETNAAQARDIGIQIIAISPSSPAEKAGLILGDQIVKFDAMELKEISSLQEYIKKEADKIIRLTVNRSGELKELDVLARKEPPKGEGAMGVVLAKVGTVSYPWYESIWRGIKSAFVVTWEIIRGLAGLLKNLLFAGKIPKEISGPVGIAVLTRQATDLGTIYLLQLIAIISLNLAVLNLMPFPALDGGRIVFFGIEKLKGSRVSPKIENAVNAAGFVLLIALVLLITYRDILRLR</sequence>
<evidence type="ECO:0000256" key="7">
    <source>
        <dbReference type="ARBA" id="ARBA00022833"/>
    </source>
</evidence>
<keyword evidence="5 11" id="KW-0812">Transmembrane</keyword>
<dbReference type="AlphaFoldDB" id="A0A1F5CBX2"/>
<evidence type="ECO:0000256" key="4">
    <source>
        <dbReference type="ARBA" id="ARBA00022670"/>
    </source>
</evidence>
<dbReference type="InterPro" id="IPR041489">
    <property type="entry name" value="PDZ_6"/>
</dbReference>
<comment type="cofactor">
    <cofactor evidence="1 11">
        <name>Zn(2+)</name>
        <dbReference type="ChEBI" id="CHEBI:29105"/>
    </cofactor>
</comment>
<feature type="transmembrane region" description="Helical" evidence="11">
    <location>
        <begin position="89"/>
        <end position="111"/>
    </location>
</feature>
<evidence type="ECO:0000256" key="3">
    <source>
        <dbReference type="ARBA" id="ARBA00007931"/>
    </source>
</evidence>
<dbReference type="Pfam" id="PF02163">
    <property type="entry name" value="Peptidase_M50"/>
    <property type="match status" value="1"/>
</dbReference>
<name>A0A1F5CBX2_9BACT</name>
<feature type="transmembrane region" description="Helical" evidence="11">
    <location>
        <begin position="328"/>
        <end position="347"/>
    </location>
</feature>
<evidence type="ECO:0000259" key="12">
    <source>
        <dbReference type="PROSITE" id="PS50106"/>
    </source>
</evidence>
<protein>
    <recommendedName>
        <fullName evidence="11">Zinc metalloprotease</fullName>
        <ecNumber evidence="11">3.4.24.-</ecNumber>
    </recommendedName>
</protein>
<evidence type="ECO:0000256" key="9">
    <source>
        <dbReference type="ARBA" id="ARBA00023049"/>
    </source>
</evidence>
<dbReference type="CDD" id="cd06163">
    <property type="entry name" value="S2P-M50_PDZ_RseP-like"/>
    <property type="match status" value="1"/>
</dbReference>
<comment type="caution">
    <text evidence="13">The sequence shown here is derived from an EMBL/GenBank/DDBJ whole genome shotgun (WGS) entry which is preliminary data.</text>
</comment>
<proteinExistence type="inferred from homology"/>
<keyword evidence="6 11" id="KW-0378">Hydrolase</keyword>
<reference evidence="13 14" key="1">
    <citation type="journal article" date="2016" name="Nat. Commun.">
        <title>Thousands of microbial genomes shed light on interconnected biogeochemical processes in an aquifer system.</title>
        <authorList>
            <person name="Anantharaman K."/>
            <person name="Brown C.T."/>
            <person name="Hug L.A."/>
            <person name="Sharon I."/>
            <person name="Castelle C.J."/>
            <person name="Probst A.J."/>
            <person name="Thomas B.C."/>
            <person name="Singh A."/>
            <person name="Wilkins M.J."/>
            <person name="Karaoz U."/>
            <person name="Brodie E.L."/>
            <person name="Williams K.H."/>
            <person name="Hubbard S.S."/>
            <person name="Banfield J.F."/>
        </authorList>
    </citation>
    <scope>NUCLEOTIDE SEQUENCE [LARGE SCALE GENOMIC DNA]</scope>
</reference>
<evidence type="ECO:0000256" key="10">
    <source>
        <dbReference type="ARBA" id="ARBA00023136"/>
    </source>
</evidence>
<dbReference type="PANTHER" id="PTHR42837:SF2">
    <property type="entry name" value="MEMBRANE METALLOPROTEASE ARASP2, CHLOROPLASTIC-RELATED"/>
    <property type="match status" value="1"/>
</dbReference>
<organism evidence="13 14">
    <name type="scientific">Candidatus Azambacteria bacterium RIFCSPLOWO2_02_FULL_44_14</name>
    <dbReference type="NCBI Taxonomy" id="1797306"/>
    <lineage>
        <taxon>Bacteria</taxon>
        <taxon>Candidatus Azamiibacteriota</taxon>
    </lineage>
</organism>
<dbReference type="SMART" id="SM00228">
    <property type="entry name" value="PDZ"/>
    <property type="match status" value="1"/>
</dbReference>
<feature type="domain" description="PDZ" evidence="12">
    <location>
        <begin position="110"/>
        <end position="181"/>
    </location>
</feature>
<dbReference type="GO" id="GO:0006508">
    <property type="term" value="P:proteolysis"/>
    <property type="evidence" value="ECO:0007669"/>
    <property type="project" value="UniProtKB-KW"/>
</dbReference>
<dbReference type="Proteomes" id="UP000177197">
    <property type="component" value="Unassembled WGS sequence"/>
</dbReference>
<keyword evidence="4 13" id="KW-0645">Protease</keyword>
<keyword evidence="8 11" id="KW-1133">Transmembrane helix</keyword>
<evidence type="ECO:0000313" key="13">
    <source>
        <dbReference type="EMBL" id="OGD40318.1"/>
    </source>
</evidence>
<comment type="similarity">
    <text evidence="3 11">Belongs to the peptidase M50B family.</text>
</comment>
<evidence type="ECO:0000313" key="14">
    <source>
        <dbReference type="Proteomes" id="UP000177197"/>
    </source>
</evidence>
<evidence type="ECO:0000256" key="5">
    <source>
        <dbReference type="ARBA" id="ARBA00022692"/>
    </source>
</evidence>
<dbReference type="PROSITE" id="PS50106">
    <property type="entry name" value="PDZ"/>
    <property type="match status" value="1"/>
</dbReference>
<evidence type="ECO:0000256" key="8">
    <source>
        <dbReference type="ARBA" id="ARBA00022989"/>
    </source>
</evidence>
<dbReference type="InterPro" id="IPR008915">
    <property type="entry name" value="Peptidase_M50"/>
</dbReference>
<accession>A0A1F5CBX2</accession>
<keyword evidence="7 11" id="KW-0862">Zinc</keyword>
<dbReference type="GO" id="GO:0016020">
    <property type="term" value="C:membrane"/>
    <property type="evidence" value="ECO:0007669"/>
    <property type="project" value="UniProtKB-SubCell"/>
</dbReference>
<dbReference type="InterPro" id="IPR036034">
    <property type="entry name" value="PDZ_sf"/>
</dbReference>
<keyword evidence="9 11" id="KW-0482">Metalloprotease</keyword>